<comment type="caution">
    <text evidence="11">The sequence shown here is derived from an EMBL/GenBank/DDBJ whole genome shotgun (WGS) entry which is preliminary data.</text>
</comment>
<dbReference type="EC" id="3.1.4.4" evidence="2"/>
<dbReference type="GO" id="GO:0009395">
    <property type="term" value="P:phospholipid catabolic process"/>
    <property type="evidence" value="ECO:0007669"/>
    <property type="project" value="TreeGrafter"/>
</dbReference>
<dbReference type="InterPro" id="IPR015679">
    <property type="entry name" value="PLipase_D_fam"/>
</dbReference>
<gene>
    <name evidence="11" type="ORF">FDP41_000358</name>
</gene>
<keyword evidence="4" id="KW-0378">Hydrolase</keyword>
<dbReference type="Gene3D" id="1.10.238.10">
    <property type="entry name" value="EF-hand"/>
    <property type="match status" value="1"/>
</dbReference>
<dbReference type="PANTHER" id="PTHR18896:SF76">
    <property type="entry name" value="PHOSPHOLIPASE"/>
    <property type="match status" value="1"/>
</dbReference>
<feature type="domain" description="PLD phosphodiesterase" evidence="9">
    <location>
        <begin position="1185"/>
        <end position="1212"/>
    </location>
</feature>
<dbReference type="Proteomes" id="UP000444721">
    <property type="component" value="Unassembled WGS sequence"/>
</dbReference>
<sequence length="1524" mass="175720">MGQKQSKKEKKPPSSSQSAQTSAFISSVSGDVGDDFAMLPAILGSNKKNARFQQQLKAMQVRLDRYKKDMELISKTHLSKDEFRLLRSLFTSFCKECLNVQEPSTKNQAPSQPKQKTSEDYSLYLTREECYKVFFPKIEHTQTIGDNVERNDTSISIQTTFEDIYTEEERVVLNALFNAACDFNKRNLLTFHRFVMTISAMCRGTFEEKVEWTFSFYDYSHEGYISKTKLLTLMKALKSMDILKLKQSPRPKSPITTPEEELEQIVEEFFDCAKKAQNESTLFKKVNSNSSEFISQDRIDLHGYSLACKENATFLNALGIVETFFIPILKPINDFVNCDNPYEIEGSLFVATTDETEKEIFYSANTRSENNLFKRFLVDIRGGLLNGYSSITAENQKKRAFSVDLRKIDAIENETQIVSIPLLEEMKKEESIMTITDEIGNNGSNTLNVRRVSHKRTSSFPMKPTHAIVLSPSFSITISKSIYDEIFEQDIEINNINEPTNNKKETNEKKKSQKKDLNEKKKIIFIADSSEMKMLWIFTILMYHLDHRKGIEGEACRFNSFSPERQKVRAKWYVDGKDAFSDIAIAITLAKEEIFIADWCLHPTMYLLRGSGKEVADSRLDILLKKKASQGVKIYILLWNETTLAFLNLNTKRTKAYLKSLYPKNIFVKTHPKKYPAEWSHHQKLVVIDQSIAFLGGLDLCYGRWDDYHHNITDMNHSNCKYPGNDYNNPNIEPQYKSVDKLDNFKDCIDREYVPRQAWHDIHCMVTGLSAKDCSFNFVERWNFAFKNSEGSKHKLLTLKNPGKNLLLEYYDIKQRRKKIPIINPFHLNDALQTTNTNDNTLSESNPSTAKEIFKSKLSELDPRNRRKKIEEEEDKKLAQIEQDLKEKVDEEFARHQILAKESDTDASDIEPSSPALQKQQGNTMADEGTPSRDLKIDVHKHKHKHKITTKTRSKNIVTTDSPKHKKDALQRKIKKFQCADEGYLCNAQVVRSLCKWSGSPRDEQSIYAAYLYMIDNAKHYIYIENQYFIGSGSEVAKNVIPEYISRKIVEKMKQREVFRVMIVLPSHPEGKITNPTTQQVMKYTYKTIKHGANSMYSYIKKHVPGATDSEIENYLSFCTIRNYGFLNCDWRSSMEEADITKLGNYQDYLDEDETSDDSFSNHSDKFRALMIMKTTDTGKKAVTEHIYVHSKLMIVDDNITIIGSANINDRSMLGTRDSEIAVVIQDHPSSTINTKMNGKSYKSGKFAHSLRIRCWREHLGLLPSQNEKEDEELSDEELQRKISESEHEVVNDDESDDANIFNLKNLNINKNKTWKKWQRQRLENKMKKLIRNDPICEETFKGVWLKTAKHNTDIYEAVFPDTLISNKFSTLDEYLESSKIVANEKDQTKESDNENLKKEKSKKSFVNVSAISSTSKKANMDEEELVIEEERPKTAPPQQVGLSSNEMPQSNQEQDESPTQDVTREHRSKKAKDLDSSLSEPEKRKLLKQLKGNLCLFPLNFASKDTWSKPFHVSVAVGDNIFV</sequence>
<dbReference type="GO" id="GO:0005509">
    <property type="term" value="F:calcium ion binding"/>
    <property type="evidence" value="ECO:0007669"/>
    <property type="project" value="InterPro"/>
</dbReference>
<reference evidence="11 12" key="1">
    <citation type="journal article" date="2019" name="Sci. Rep.">
        <title>Nanopore sequencing improves the draft genome of the human pathogenic amoeba Naegleria fowleri.</title>
        <authorList>
            <person name="Liechti N."/>
            <person name="Schurch N."/>
            <person name="Bruggmann R."/>
            <person name="Wittwer M."/>
        </authorList>
    </citation>
    <scope>NUCLEOTIDE SEQUENCE [LARGE SCALE GENOMIC DNA]</scope>
    <source>
        <strain evidence="11 12">ATCC 30894</strain>
    </source>
</reference>
<protein>
    <recommendedName>
        <fullName evidence="2">phospholipase D</fullName>
        <ecNumber evidence="2">3.1.4.4</ecNumber>
    </recommendedName>
</protein>
<dbReference type="PROSITE" id="PS50222">
    <property type="entry name" value="EF_HAND_2"/>
    <property type="match status" value="1"/>
</dbReference>
<dbReference type="PANTHER" id="PTHR18896">
    <property type="entry name" value="PHOSPHOLIPASE D"/>
    <property type="match status" value="1"/>
</dbReference>
<evidence type="ECO:0000259" key="10">
    <source>
        <dbReference type="PROSITE" id="PS50222"/>
    </source>
</evidence>
<keyword evidence="6" id="KW-0443">Lipid metabolism</keyword>
<dbReference type="PROSITE" id="PS50035">
    <property type="entry name" value="PLD"/>
    <property type="match status" value="2"/>
</dbReference>
<keyword evidence="3" id="KW-0677">Repeat</keyword>
<evidence type="ECO:0000256" key="5">
    <source>
        <dbReference type="ARBA" id="ARBA00022963"/>
    </source>
</evidence>
<dbReference type="CDD" id="cd09141">
    <property type="entry name" value="PLDc_vPLD1_2_yPLD_like_2"/>
    <property type="match status" value="1"/>
</dbReference>
<dbReference type="Pfam" id="PF00614">
    <property type="entry name" value="PLDc"/>
    <property type="match status" value="1"/>
</dbReference>
<dbReference type="InterPro" id="IPR002048">
    <property type="entry name" value="EF_hand_dom"/>
</dbReference>
<dbReference type="GO" id="GO:0004630">
    <property type="term" value="F:phospholipase D activity"/>
    <property type="evidence" value="ECO:0007669"/>
    <property type="project" value="UniProtKB-EC"/>
</dbReference>
<feature type="compositionally biased region" description="Low complexity" evidence="8">
    <location>
        <begin position="13"/>
        <end position="23"/>
    </location>
</feature>
<name>A0A6A5CGN2_NAEFO</name>
<keyword evidence="12" id="KW-1185">Reference proteome</keyword>
<dbReference type="RefSeq" id="XP_044569172.1">
    <property type="nucleotide sequence ID" value="XM_044706899.1"/>
</dbReference>
<dbReference type="VEuPathDB" id="AmoebaDB:NfTy_000600"/>
<feature type="compositionally biased region" description="Polar residues" evidence="8">
    <location>
        <begin position="915"/>
        <end position="924"/>
    </location>
</feature>
<dbReference type="VEuPathDB" id="AmoebaDB:FDP41_000358"/>
<evidence type="ECO:0000256" key="3">
    <source>
        <dbReference type="ARBA" id="ARBA00022737"/>
    </source>
</evidence>
<keyword evidence="7" id="KW-0175">Coiled coil</keyword>
<evidence type="ECO:0000256" key="6">
    <source>
        <dbReference type="ARBA" id="ARBA00023098"/>
    </source>
</evidence>
<evidence type="ECO:0000313" key="11">
    <source>
        <dbReference type="EMBL" id="KAF0984459.1"/>
    </source>
</evidence>
<dbReference type="CDD" id="cd09138">
    <property type="entry name" value="PLDc_vPLD1_2_yPLD_like_1"/>
    <property type="match status" value="1"/>
</dbReference>
<feature type="compositionally biased region" description="Basic residues" evidence="8">
    <location>
        <begin position="1"/>
        <end position="10"/>
    </location>
</feature>
<comment type="catalytic activity">
    <reaction evidence="1">
        <text>a 1,2-diacyl-sn-glycero-3-phosphocholine + H2O = a 1,2-diacyl-sn-glycero-3-phosphate + choline + H(+)</text>
        <dbReference type="Rhea" id="RHEA:14445"/>
        <dbReference type="ChEBI" id="CHEBI:15354"/>
        <dbReference type="ChEBI" id="CHEBI:15377"/>
        <dbReference type="ChEBI" id="CHEBI:15378"/>
        <dbReference type="ChEBI" id="CHEBI:57643"/>
        <dbReference type="ChEBI" id="CHEBI:58608"/>
        <dbReference type="EC" id="3.1.4.4"/>
    </reaction>
</comment>
<feature type="domain" description="PLD phosphodiesterase" evidence="9">
    <location>
        <begin position="677"/>
        <end position="704"/>
    </location>
</feature>
<dbReference type="VEuPathDB" id="AmoebaDB:NF0005110"/>
<feature type="domain" description="EF-hand" evidence="10">
    <location>
        <begin position="205"/>
        <end position="240"/>
    </location>
</feature>
<dbReference type="Pfam" id="PF13091">
    <property type="entry name" value="PLDc_2"/>
    <property type="match status" value="1"/>
</dbReference>
<evidence type="ECO:0000256" key="7">
    <source>
        <dbReference type="SAM" id="Coils"/>
    </source>
</evidence>
<accession>A0A6A5CGN2</accession>
<evidence type="ECO:0000256" key="1">
    <source>
        <dbReference type="ARBA" id="ARBA00000798"/>
    </source>
</evidence>
<evidence type="ECO:0000256" key="8">
    <source>
        <dbReference type="SAM" id="MobiDB-lite"/>
    </source>
</evidence>
<feature type="region of interest" description="Disordered" evidence="8">
    <location>
        <begin position="1415"/>
        <end position="1481"/>
    </location>
</feature>
<evidence type="ECO:0000313" key="12">
    <source>
        <dbReference type="Proteomes" id="UP000444721"/>
    </source>
</evidence>
<keyword evidence="5" id="KW-0442">Lipid degradation</keyword>
<feature type="coiled-coil region" evidence="7">
    <location>
        <begin position="49"/>
        <end position="76"/>
    </location>
</feature>
<dbReference type="SMART" id="SM00155">
    <property type="entry name" value="PLDc"/>
    <property type="match status" value="2"/>
</dbReference>
<feature type="compositionally biased region" description="Basic and acidic residues" evidence="8">
    <location>
        <begin position="1472"/>
        <end position="1481"/>
    </location>
</feature>
<dbReference type="Gene3D" id="3.30.870.10">
    <property type="entry name" value="Endonuclease Chain A"/>
    <property type="match status" value="2"/>
</dbReference>
<feature type="compositionally biased region" description="Polar residues" evidence="8">
    <location>
        <begin position="1437"/>
        <end position="1453"/>
    </location>
</feature>
<dbReference type="OrthoDB" id="14911at2759"/>
<feature type="region of interest" description="Disordered" evidence="8">
    <location>
        <begin position="1"/>
        <end position="23"/>
    </location>
</feature>
<dbReference type="SUPFAM" id="SSF56024">
    <property type="entry name" value="Phospholipase D/nuclease"/>
    <property type="match status" value="2"/>
</dbReference>
<dbReference type="GeneID" id="68107576"/>
<evidence type="ECO:0000256" key="2">
    <source>
        <dbReference type="ARBA" id="ARBA00012027"/>
    </source>
</evidence>
<dbReference type="InterPro" id="IPR001736">
    <property type="entry name" value="PLipase_D/transphosphatidylase"/>
</dbReference>
<dbReference type="InterPro" id="IPR025202">
    <property type="entry name" value="PLD-like_dom"/>
</dbReference>
<organism evidence="11 12">
    <name type="scientific">Naegleria fowleri</name>
    <name type="common">Brain eating amoeba</name>
    <dbReference type="NCBI Taxonomy" id="5763"/>
    <lineage>
        <taxon>Eukaryota</taxon>
        <taxon>Discoba</taxon>
        <taxon>Heterolobosea</taxon>
        <taxon>Tetramitia</taxon>
        <taxon>Eutetramitia</taxon>
        <taxon>Vahlkampfiidae</taxon>
        <taxon>Naegleria</taxon>
    </lineage>
</organism>
<dbReference type="InterPro" id="IPR011992">
    <property type="entry name" value="EF-hand-dom_pair"/>
</dbReference>
<dbReference type="SUPFAM" id="SSF47473">
    <property type="entry name" value="EF-hand"/>
    <property type="match status" value="1"/>
</dbReference>
<evidence type="ECO:0000259" key="9">
    <source>
        <dbReference type="PROSITE" id="PS50035"/>
    </source>
</evidence>
<proteinExistence type="predicted"/>
<dbReference type="VEuPathDB" id="AmoebaDB:NF0005100"/>
<evidence type="ECO:0000256" key="4">
    <source>
        <dbReference type="ARBA" id="ARBA00022801"/>
    </source>
</evidence>
<feature type="region of interest" description="Disordered" evidence="8">
    <location>
        <begin position="900"/>
        <end position="933"/>
    </location>
</feature>
<dbReference type="EMBL" id="VFQX01000002">
    <property type="protein sequence ID" value="KAF0984459.1"/>
    <property type="molecule type" value="Genomic_DNA"/>
</dbReference>